<feature type="chain" id="PRO_5047516423" description="prolyl oligopeptidase" evidence="6">
    <location>
        <begin position="18"/>
        <end position="721"/>
    </location>
</feature>
<evidence type="ECO:0000259" key="7">
    <source>
        <dbReference type="Pfam" id="PF00326"/>
    </source>
</evidence>
<evidence type="ECO:0000256" key="6">
    <source>
        <dbReference type="SAM" id="SignalP"/>
    </source>
</evidence>
<dbReference type="PRINTS" id="PR00862">
    <property type="entry name" value="PROLIGOPTASE"/>
</dbReference>
<keyword evidence="4" id="KW-0378">Hydrolase</keyword>
<dbReference type="SUPFAM" id="SSF53474">
    <property type="entry name" value="alpha/beta-Hydrolases"/>
    <property type="match status" value="1"/>
</dbReference>
<feature type="domain" description="Peptidase S9A N-terminal" evidence="8">
    <location>
        <begin position="26"/>
        <end position="433"/>
    </location>
</feature>
<evidence type="ECO:0000313" key="9">
    <source>
        <dbReference type="EMBL" id="GAA4338171.1"/>
    </source>
</evidence>
<dbReference type="Proteomes" id="UP001501725">
    <property type="component" value="Unassembled WGS sequence"/>
</dbReference>
<dbReference type="InterPro" id="IPR051167">
    <property type="entry name" value="Prolyl_oligopep/macrocyclase"/>
</dbReference>
<dbReference type="InterPro" id="IPR029058">
    <property type="entry name" value="AB_hydrolase_fold"/>
</dbReference>
<gene>
    <name evidence="9" type="ORF">GCM10023184_34430</name>
</gene>
<name>A0ABP8HEU0_9BACT</name>
<dbReference type="EMBL" id="BAABGY010000011">
    <property type="protein sequence ID" value="GAA4338171.1"/>
    <property type="molecule type" value="Genomic_DNA"/>
</dbReference>
<dbReference type="InterPro" id="IPR002470">
    <property type="entry name" value="Peptidase_S9A"/>
</dbReference>
<sequence>MKATLLGALLAAPFALAAQSGPLAYPTTRKVDTLTDYHGTRVADPYRWLEDDRSEETKAWVAAQNKVTFGYLENIPYRAQWMKRLEELNNYPKYGAPFRNNDYYYFYKNDGLQNQSVLYRQKGLSGRPEPVLDPNGFSAEGTTSLATFSLSENGRYAVVGKSAGGSDWRTYFVMDMQTLKYLPDSLAWIKSSGAAWRGDGFFYSRYPKPASGSDLSAKNENHQVYFHKVGTAQEQDVLVYEDKANVQRFHNVGTSEDERYSLLYIRDRGAKGKLGNALWFRDERAAGSTYKPLIGEVTDLSYSFVTEAPDGRFLVLTNDGAQNNRVVSIDPNNPDRSDWKTIIAEGTENITGISTAGGKLFVSYLKDVTSRVYVHGLDGKREREVKLPALGTASVFGGKKGDKELFFTFTSFTFAPTIYKYDIATGKTDVFRKPEVKFNSDDYVTEQVFFPSKDGTKVPMFIVYKKGLKRDGSNPTLMYGYGGFNVPSNPGFSPTRIGWLEQGGVYVLVNLRGGSEYGEKWHEAGMRHKKQNVFDDFIAAGEHLVKTKYTSPERLAIQGGSNGGTLVGAVMNQRPDLFKVAIPQVGVMDMLRFQKFTIGWNWIAEYGSSENPADFKTLYNYSPIHNLKRGVNYPATLITTADHDDRVVPAHSFKYAATLQELYKGNNPVLIRVDVNSGHGASNLKKSLETTADIYSFIFHNMKLTPKFEGVAGGKESKKTF</sequence>
<keyword evidence="3" id="KW-0645">Protease</keyword>
<reference evidence="10" key="1">
    <citation type="journal article" date="2019" name="Int. J. Syst. Evol. Microbiol.">
        <title>The Global Catalogue of Microorganisms (GCM) 10K type strain sequencing project: providing services to taxonomists for standard genome sequencing and annotation.</title>
        <authorList>
            <consortium name="The Broad Institute Genomics Platform"/>
            <consortium name="The Broad Institute Genome Sequencing Center for Infectious Disease"/>
            <person name="Wu L."/>
            <person name="Ma J."/>
        </authorList>
    </citation>
    <scope>NUCLEOTIDE SEQUENCE [LARGE SCALE GENOMIC DNA]</scope>
    <source>
        <strain evidence="10">JCM 17919</strain>
    </source>
</reference>
<keyword evidence="10" id="KW-1185">Reference proteome</keyword>
<dbReference type="Gene3D" id="3.40.50.1820">
    <property type="entry name" value="alpha/beta hydrolase"/>
    <property type="match status" value="1"/>
</dbReference>
<dbReference type="Pfam" id="PF00326">
    <property type="entry name" value="Peptidase_S9"/>
    <property type="match status" value="1"/>
</dbReference>
<dbReference type="InterPro" id="IPR001375">
    <property type="entry name" value="Peptidase_S9_cat"/>
</dbReference>
<keyword evidence="6" id="KW-0732">Signal</keyword>
<evidence type="ECO:0000259" key="8">
    <source>
        <dbReference type="Pfam" id="PF02897"/>
    </source>
</evidence>
<comment type="catalytic activity">
    <reaction evidence="1">
        <text>Hydrolysis of Pro-|-Xaa &gt;&gt; Ala-|-Xaa in oligopeptides.</text>
        <dbReference type="EC" id="3.4.21.26"/>
    </reaction>
</comment>
<protein>
    <recommendedName>
        <fullName evidence="2">prolyl oligopeptidase</fullName>
        <ecNumber evidence="2">3.4.21.26</ecNumber>
    </recommendedName>
</protein>
<accession>A0ABP8HEU0</accession>
<evidence type="ECO:0000256" key="5">
    <source>
        <dbReference type="ARBA" id="ARBA00022825"/>
    </source>
</evidence>
<evidence type="ECO:0000256" key="3">
    <source>
        <dbReference type="ARBA" id="ARBA00022670"/>
    </source>
</evidence>
<keyword evidence="5" id="KW-0720">Serine protease</keyword>
<dbReference type="PANTHER" id="PTHR42881">
    <property type="entry name" value="PROLYL ENDOPEPTIDASE"/>
    <property type="match status" value="1"/>
</dbReference>
<feature type="signal peptide" evidence="6">
    <location>
        <begin position="1"/>
        <end position="17"/>
    </location>
</feature>
<feature type="domain" description="Peptidase S9 prolyl oligopeptidase catalytic" evidence="7">
    <location>
        <begin position="492"/>
        <end position="703"/>
    </location>
</feature>
<dbReference type="PANTHER" id="PTHR42881:SF2">
    <property type="entry name" value="PROLYL ENDOPEPTIDASE"/>
    <property type="match status" value="1"/>
</dbReference>
<dbReference type="InterPro" id="IPR023302">
    <property type="entry name" value="Pept_S9A_N"/>
</dbReference>
<comment type="caution">
    <text evidence="9">The sequence shown here is derived from an EMBL/GenBank/DDBJ whole genome shotgun (WGS) entry which is preliminary data.</text>
</comment>
<proteinExistence type="predicted"/>
<evidence type="ECO:0000256" key="1">
    <source>
        <dbReference type="ARBA" id="ARBA00001070"/>
    </source>
</evidence>
<dbReference type="SUPFAM" id="SSF50993">
    <property type="entry name" value="Peptidase/esterase 'gauge' domain"/>
    <property type="match status" value="1"/>
</dbReference>
<evidence type="ECO:0000256" key="4">
    <source>
        <dbReference type="ARBA" id="ARBA00022801"/>
    </source>
</evidence>
<evidence type="ECO:0000313" key="10">
    <source>
        <dbReference type="Proteomes" id="UP001501725"/>
    </source>
</evidence>
<dbReference type="Pfam" id="PF02897">
    <property type="entry name" value="Peptidase_S9_N"/>
    <property type="match status" value="1"/>
</dbReference>
<organism evidence="9 10">
    <name type="scientific">Flaviaesturariibacter amylovorans</name>
    <dbReference type="NCBI Taxonomy" id="1084520"/>
    <lineage>
        <taxon>Bacteria</taxon>
        <taxon>Pseudomonadati</taxon>
        <taxon>Bacteroidota</taxon>
        <taxon>Chitinophagia</taxon>
        <taxon>Chitinophagales</taxon>
        <taxon>Chitinophagaceae</taxon>
        <taxon>Flaviaestuariibacter</taxon>
    </lineage>
</organism>
<dbReference type="RefSeq" id="WP_345257032.1">
    <property type="nucleotide sequence ID" value="NZ_BAABGY010000011.1"/>
</dbReference>
<dbReference type="EC" id="3.4.21.26" evidence="2"/>
<evidence type="ECO:0000256" key="2">
    <source>
        <dbReference type="ARBA" id="ARBA00011897"/>
    </source>
</evidence>
<dbReference type="Gene3D" id="2.130.10.120">
    <property type="entry name" value="Prolyl oligopeptidase, N-terminal domain"/>
    <property type="match status" value="1"/>
</dbReference>